<dbReference type="VEuPathDB" id="FungiDB:MUCCIDRAFT_112321"/>
<evidence type="ECO:0000313" key="2">
    <source>
        <dbReference type="Proteomes" id="UP000077051"/>
    </source>
</evidence>
<protein>
    <submittedName>
        <fullName evidence="1">Uncharacterized protein</fullName>
    </submittedName>
</protein>
<reference evidence="1 2" key="1">
    <citation type="submission" date="2015-06" db="EMBL/GenBank/DDBJ databases">
        <title>Expansion of signal transduction pathways in fungi by whole-genome duplication.</title>
        <authorList>
            <consortium name="DOE Joint Genome Institute"/>
            <person name="Corrochano L.M."/>
            <person name="Kuo A."/>
            <person name="Marcet-Houben M."/>
            <person name="Polaino S."/>
            <person name="Salamov A."/>
            <person name="Villalobos J.M."/>
            <person name="Alvarez M.I."/>
            <person name="Avalos J."/>
            <person name="Benito E.P."/>
            <person name="Benoit I."/>
            <person name="Burger G."/>
            <person name="Camino L.P."/>
            <person name="Canovas D."/>
            <person name="Cerda-Olmedo E."/>
            <person name="Cheng J.-F."/>
            <person name="Dominguez A."/>
            <person name="Elias M."/>
            <person name="Eslava A.P."/>
            <person name="Glaser F."/>
            <person name="Grimwood J."/>
            <person name="Gutierrez G."/>
            <person name="Heitman J."/>
            <person name="Henrissat B."/>
            <person name="Iturriaga E.A."/>
            <person name="Lang B.F."/>
            <person name="Lavin J.L."/>
            <person name="Lee S."/>
            <person name="Li W."/>
            <person name="Lindquist E."/>
            <person name="Lopez-Garcia S."/>
            <person name="Luque E.M."/>
            <person name="Marcos A.T."/>
            <person name="Martin J."/>
            <person name="Mccluskey K."/>
            <person name="Medina H.R."/>
            <person name="Miralles-Duran A."/>
            <person name="Miyazaki A."/>
            <person name="Munoz-Torres E."/>
            <person name="Oguiza J.A."/>
            <person name="Ohm R."/>
            <person name="Olmedo M."/>
            <person name="Orejas M."/>
            <person name="Ortiz-Castellanos L."/>
            <person name="Pisabarro A.G."/>
            <person name="Rodriguez-Romero J."/>
            <person name="Ruiz-Herrera J."/>
            <person name="Ruiz-Vazquez R."/>
            <person name="Sanz C."/>
            <person name="Schackwitz W."/>
            <person name="Schmutz J."/>
            <person name="Shahriari M."/>
            <person name="Shelest E."/>
            <person name="Silva-Franco F."/>
            <person name="Soanes D."/>
            <person name="Syed K."/>
            <person name="Tagua V.G."/>
            <person name="Talbot N.J."/>
            <person name="Thon M."/>
            <person name="De Vries R.P."/>
            <person name="Wiebenga A."/>
            <person name="Yadav J.S."/>
            <person name="Braun E.L."/>
            <person name="Baker S."/>
            <person name="Garre V."/>
            <person name="Horwitz B."/>
            <person name="Torres-Martinez S."/>
            <person name="Idnurm A."/>
            <person name="Herrera-Estrella A."/>
            <person name="Gabaldon T."/>
            <person name="Grigoriev I.V."/>
        </authorList>
    </citation>
    <scope>NUCLEOTIDE SEQUENCE [LARGE SCALE GENOMIC DNA]</scope>
    <source>
        <strain evidence="1 2">CBS 277.49</strain>
    </source>
</reference>
<proteinExistence type="predicted"/>
<sequence length="180" mass="20702">MQAHDHVVKDLNEEFKKVDRAFGTNEVRVFGRNTGQIFKELDVIRRKQLDIASDHVSLETIQDLPNPTATATAQLKKSNQDDQFLRSFERKEVMLKSMMRKLDDLTQSMDTFRKISESDYNGIDTLITSESDSSEDEGRTSKRSILHCQQHDKKKHQQQEDAFLTVPIITTTSTKNTSIL</sequence>
<dbReference type="AlphaFoldDB" id="A0A168J8Z5"/>
<evidence type="ECO:0000313" key="1">
    <source>
        <dbReference type="EMBL" id="OAD00901.1"/>
    </source>
</evidence>
<keyword evidence="2" id="KW-1185">Reference proteome</keyword>
<organism evidence="1 2">
    <name type="scientific">Mucor lusitanicus CBS 277.49</name>
    <dbReference type="NCBI Taxonomy" id="747725"/>
    <lineage>
        <taxon>Eukaryota</taxon>
        <taxon>Fungi</taxon>
        <taxon>Fungi incertae sedis</taxon>
        <taxon>Mucoromycota</taxon>
        <taxon>Mucoromycotina</taxon>
        <taxon>Mucoromycetes</taxon>
        <taxon>Mucorales</taxon>
        <taxon>Mucorineae</taxon>
        <taxon>Mucoraceae</taxon>
        <taxon>Mucor</taxon>
    </lineage>
</organism>
<name>A0A168J8Z5_MUCCL</name>
<dbReference type="OrthoDB" id="2419780at2759"/>
<comment type="caution">
    <text evidence="1">The sequence shown here is derived from an EMBL/GenBank/DDBJ whole genome shotgun (WGS) entry which is preliminary data.</text>
</comment>
<gene>
    <name evidence="1" type="ORF">MUCCIDRAFT_112321</name>
</gene>
<dbReference type="EMBL" id="AMYB01000006">
    <property type="protein sequence ID" value="OAD00901.1"/>
    <property type="molecule type" value="Genomic_DNA"/>
</dbReference>
<dbReference type="Proteomes" id="UP000077051">
    <property type="component" value="Unassembled WGS sequence"/>
</dbReference>
<accession>A0A168J8Z5</accession>